<feature type="compositionally biased region" description="Low complexity" evidence="2">
    <location>
        <begin position="324"/>
        <end position="333"/>
    </location>
</feature>
<accession>A0A284SAG6</accession>
<gene>
    <name evidence="4" type="ORF">ARMOST_21578</name>
</gene>
<dbReference type="Gene3D" id="3.40.50.1460">
    <property type="match status" value="1"/>
</dbReference>
<feature type="region of interest" description="Disordered" evidence="2">
    <location>
        <begin position="1"/>
        <end position="52"/>
    </location>
</feature>
<evidence type="ECO:0000256" key="2">
    <source>
        <dbReference type="SAM" id="MobiDB-lite"/>
    </source>
</evidence>
<dbReference type="GO" id="GO:0006508">
    <property type="term" value="P:proteolysis"/>
    <property type="evidence" value="ECO:0007669"/>
    <property type="project" value="InterPro"/>
</dbReference>
<dbReference type="GO" id="GO:0005737">
    <property type="term" value="C:cytoplasm"/>
    <property type="evidence" value="ECO:0007669"/>
    <property type="project" value="TreeGrafter"/>
</dbReference>
<dbReference type="Pfam" id="PF00656">
    <property type="entry name" value="Peptidase_C14"/>
    <property type="match status" value="1"/>
</dbReference>
<keyword evidence="5" id="KW-1185">Reference proteome</keyword>
<dbReference type="Proteomes" id="UP000219338">
    <property type="component" value="Unassembled WGS sequence"/>
</dbReference>
<feature type="region of interest" description="Disordered" evidence="2">
    <location>
        <begin position="321"/>
        <end position="341"/>
    </location>
</feature>
<evidence type="ECO:0000313" key="4">
    <source>
        <dbReference type="EMBL" id="SJL18007.1"/>
    </source>
</evidence>
<dbReference type="InterPro" id="IPR011600">
    <property type="entry name" value="Pept_C14_caspase"/>
</dbReference>
<comment type="similarity">
    <text evidence="1">Belongs to the peptidase C14B family.</text>
</comment>
<dbReference type="InterPro" id="IPR050452">
    <property type="entry name" value="Metacaspase"/>
</dbReference>
<dbReference type="GO" id="GO:0004197">
    <property type="term" value="F:cysteine-type endopeptidase activity"/>
    <property type="evidence" value="ECO:0007669"/>
    <property type="project" value="InterPro"/>
</dbReference>
<organism evidence="4 5">
    <name type="scientific">Armillaria ostoyae</name>
    <name type="common">Armillaria root rot fungus</name>
    <dbReference type="NCBI Taxonomy" id="47428"/>
    <lineage>
        <taxon>Eukaryota</taxon>
        <taxon>Fungi</taxon>
        <taxon>Dikarya</taxon>
        <taxon>Basidiomycota</taxon>
        <taxon>Agaricomycotina</taxon>
        <taxon>Agaricomycetes</taxon>
        <taxon>Agaricomycetidae</taxon>
        <taxon>Agaricales</taxon>
        <taxon>Marasmiineae</taxon>
        <taxon>Physalacriaceae</taxon>
        <taxon>Armillaria</taxon>
    </lineage>
</organism>
<dbReference type="PANTHER" id="PTHR48104:SF30">
    <property type="entry name" value="METACASPASE-1"/>
    <property type="match status" value="1"/>
</dbReference>
<dbReference type="OMA" id="DSHRFWC"/>
<dbReference type="OrthoDB" id="3223806at2759"/>
<reference evidence="5" key="1">
    <citation type="journal article" date="2017" name="Nat. Ecol. Evol.">
        <title>Genome expansion and lineage-specific genetic innovations in the forest pathogenic fungi Armillaria.</title>
        <authorList>
            <person name="Sipos G."/>
            <person name="Prasanna A.N."/>
            <person name="Walter M.C."/>
            <person name="O'Connor E."/>
            <person name="Balint B."/>
            <person name="Krizsan K."/>
            <person name="Kiss B."/>
            <person name="Hess J."/>
            <person name="Varga T."/>
            <person name="Slot J."/>
            <person name="Riley R."/>
            <person name="Boka B."/>
            <person name="Rigling D."/>
            <person name="Barry K."/>
            <person name="Lee J."/>
            <person name="Mihaltcheva S."/>
            <person name="LaButti K."/>
            <person name="Lipzen A."/>
            <person name="Waldron R."/>
            <person name="Moloney N.M."/>
            <person name="Sperisen C."/>
            <person name="Kredics L."/>
            <person name="Vagvoelgyi C."/>
            <person name="Patrignani A."/>
            <person name="Fitzpatrick D."/>
            <person name="Nagy I."/>
            <person name="Doyle S."/>
            <person name="Anderson J.B."/>
            <person name="Grigoriev I.V."/>
            <person name="Gueldener U."/>
            <person name="Muensterkoetter M."/>
            <person name="Nagy L.G."/>
        </authorList>
    </citation>
    <scope>NUCLEOTIDE SEQUENCE [LARGE SCALE GENOMIC DNA]</scope>
    <source>
        <strain evidence="5">C18/9</strain>
    </source>
</reference>
<sequence length="525" mass="57951">MQPKPTTERAASSAELDTDSTDAAHQGPFENTPLDQGLTSYADAGKSLPHEDDTPTSKFLGLLQQALVNVWSAIAATVQHVLQIDHRFSYNLLRRNNNTSVGKGFAAVDSYSSGKALADDHLKQLTIEEIGTDPGELLQQTRLKALSEPDDAHANQEYKERHRGWARLFQRANKFRQRPLQLIANIAKRRLPISGHGSPRSTKPFDSHRFWCVLIGIDGYNHPFKLDGCAADVQIMEEYMTGTLGVPREQIQRLVGEQSNTSSKSIPNDGLRPTRVNIVNTLHGLSTNSAIKKDDSIVIFFSGHGSSYHCRDCRDAIFGDTESSSKPSSSPDSALETESHTDRCPIEALCPIDRDTLDDKGVPIPDISDREINNILTKVYQATEAHITVILDCCHAGGATKAPLLEGNARVARSLGYESFVRMLNSAQESMGDWSGYRDVWEKKWCPDMGSHVVLAACQDYQFAKEIQYGGGGYKGIFTAGLVKTLTSGSLREGSTYVDLIEALPQWESQTPVVAGKRKTERIWY</sequence>
<evidence type="ECO:0000256" key="1">
    <source>
        <dbReference type="ARBA" id="ARBA00009005"/>
    </source>
</evidence>
<dbReference type="PANTHER" id="PTHR48104">
    <property type="entry name" value="METACASPASE-4"/>
    <property type="match status" value="1"/>
</dbReference>
<evidence type="ECO:0000259" key="3">
    <source>
        <dbReference type="Pfam" id="PF00656"/>
    </source>
</evidence>
<proteinExistence type="inferred from homology"/>
<evidence type="ECO:0000313" key="5">
    <source>
        <dbReference type="Proteomes" id="UP000219338"/>
    </source>
</evidence>
<name>A0A284SAG6_ARMOS</name>
<dbReference type="EMBL" id="FUEG01000051">
    <property type="protein sequence ID" value="SJL18007.1"/>
    <property type="molecule type" value="Genomic_DNA"/>
</dbReference>
<feature type="domain" description="Peptidase C14 caspase" evidence="3">
    <location>
        <begin position="211"/>
        <end position="490"/>
    </location>
</feature>
<protein>
    <recommendedName>
        <fullName evidence="3">Peptidase C14 caspase domain-containing protein</fullName>
    </recommendedName>
</protein>
<dbReference type="AlphaFoldDB" id="A0A284SAG6"/>